<evidence type="ECO:0000313" key="1">
    <source>
        <dbReference type="EMBL" id="SUZ47623.1"/>
    </source>
</evidence>
<sequence length="1058" mass="122014">MRKNKTRYRLTNNFIFPESIEFLINGEEVRADSVDFINGIIYWENRYEKPVNVLVEYDAIERDLPLSIGPIWKNFPTLDSIMSKNTIPKSYFHQKINMQDESLYTSGTFNRQINLSTQGMSEFSGGLHLNISGELDNNIMLSAVLSDQDMILQPEGNTRNLEDIEQVYISMQHPNFSLDAGDIEYNNKYDKLINIRRKVIGINNNFKYKNFTGNALIASTRGKYISTDIVGFDGVQGPYRLTSKEGSKDISLISGSEKVWLDGGMMIRGANYDYVIDYSLAEITFTAKHLIRFDSDIFVEYEYIDGQYSQKIISGSYQSKVSENFNIVAGVIREKDNTNNLSSDSELYQNIAAGDASDLIIYGAVEDTSGSYYLDGEVYRYDPDFMQTGYKRYRVTFTFDVKGKYEKIISNTGKVYYQYYEHGNSSVNKDLYSPYHRINAPRSKDLFYAKGNYNLGNKISFATHFSRSSLDNNILSGMNASDKGGLYEVSFKIDSIETGSITYAISGGNQFREKDYSSFGLDRNVRFKRFWDLDSIGILNERESALRFFLNIEKFSSTLIEFSSLNIGDIKKEKIKLDHKVDYGIFEGTSLKHQQVSSSSGVYKYTDGIINLHSGFLRPFFRFQEERKPGSINYSVFGSGISYQKENKSIKLGIDRREDNYLAFFDNEYVDKHSEDLISSLQYVNQNRTGWRNNLILKQRIKRFDNSVDNLNYLLGRIKLSYKKPERPLYFELNASTERTQNENYSIVYDSIGVGLGDYRYDNNFNTFIRDPNGAYVGYSVPTGDRIDMININGFQRLVFDFEKLKGSPSLRLKMDTSYDYSGTKFDFNGFIEPIISDTTLYRSYMHNMIEIDWKQNRSMDRVRAYNIFSYDLQGYDPRGNELLKHLESGIDYHSSISTNTNLKVTGFYHNKDIESGFTSIRNRNVYGSWYEMSLSTKNRRNIDSEISIKYGEDRGSFYLNKFSAYGIGFEYNGRLYLGESGSLHSNVIWQKNNERSDIRILPPEALNGFTIGENISVSTRVNYFFNKDMSFSLSIGYINNDRYNNLTTVLGEFRAYL</sequence>
<name>A0A381N1V6_9ZZZZ</name>
<proteinExistence type="predicted"/>
<accession>A0A381N1V6</accession>
<dbReference type="EMBL" id="UINC01000026">
    <property type="protein sequence ID" value="SUZ47623.1"/>
    <property type="molecule type" value="Genomic_DNA"/>
</dbReference>
<gene>
    <name evidence="1" type="ORF">METZ01_LOCUS477</name>
</gene>
<dbReference type="AlphaFoldDB" id="A0A381N1V6"/>
<reference evidence="1" key="1">
    <citation type="submission" date="2018-05" db="EMBL/GenBank/DDBJ databases">
        <authorList>
            <person name="Lanie J.A."/>
            <person name="Ng W.-L."/>
            <person name="Kazmierczak K.M."/>
            <person name="Andrzejewski T.M."/>
            <person name="Davidsen T.M."/>
            <person name="Wayne K.J."/>
            <person name="Tettelin H."/>
            <person name="Glass J.I."/>
            <person name="Rusch D."/>
            <person name="Podicherti R."/>
            <person name="Tsui H.-C.T."/>
            <person name="Winkler M.E."/>
        </authorList>
    </citation>
    <scope>NUCLEOTIDE SEQUENCE</scope>
</reference>
<organism evidence="1">
    <name type="scientific">marine metagenome</name>
    <dbReference type="NCBI Taxonomy" id="408172"/>
    <lineage>
        <taxon>unclassified sequences</taxon>
        <taxon>metagenomes</taxon>
        <taxon>ecological metagenomes</taxon>
    </lineage>
</organism>
<protein>
    <submittedName>
        <fullName evidence="1">Uncharacterized protein</fullName>
    </submittedName>
</protein>